<name>A0A840QUQ2_9BACI</name>
<comment type="caution">
    <text evidence="1">The sequence shown here is derived from an EMBL/GenBank/DDBJ whole genome shotgun (WGS) entry which is preliminary data.</text>
</comment>
<organism evidence="1 2">
    <name type="scientific">Texcoconibacillus texcoconensis</name>
    <dbReference type="NCBI Taxonomy" id="1095777"/>
    <lineage>
        <taxon>Bacteria</taxon>
        <taxon>Bacillati</taxon>
        <taxon>Bacillota</taxon>
        <taxon>Bacilli</taxon>
        <taxon>Bacillales</taxon>
        <taxon>Bacillaceae</taxon>
        <taxon>Texcoconibacillus</taxon>
    </lineage>
</organism>
<evidence type="ECO:0000313" key="1">
    <source>
        <dbReference type="EMBL" id="MBB5175115.1"/>
    </source>
</evidence>
<reference evidence="1 2" key="1">
    <citation type="submission" date="2020-08" db="EMBL/GenBank/DDBJ databases">
        <title>Genomic Encyclopedia of Type Strains, Phase IV (KMG-IV): sequencing the most valuable type-strain genomes for metagenomic binning, comparative biology and taxonomic classification.</title>
        <authorList>
            <person name="Goeker M."/>
        </authorList>
    </citation>
    <scope>NUCLEOTIDE SEQUENCE [LARGE SCALE GENOMIC DNA]</scope>
    <source>
        <strain evidence="1 2">DSM 24696</strain>
    </source>
</reference>
<dbReference type="EMBL" id="JACHHB010000027">
    <property type="protein sequence ID" value="MBB5175115.1"/>
    <property type="molecule type" value="Genomic_DNA"/>
</dbReference>
<proteinExistence type="predicted"/>
<accession>A0A840QUQ2</accession>
<gene>
    <name evidence="1" type="ORF">HNQ41_003345</name>
</gene>
<dbReference type="Proteomes" id="UP000551878">
    <property type="component" value="Unassembled WGS sequence"/>
</dbReference>
<dbReference type="AlphaFoldDB" id="A0A840QUQ2"/>
<keyword evidence="2" id="KW-1185">Reference proteome</keyword>
<evidence type="ECO:0000313" key="2">
    <source>
        <dbReference type="Proteomes" id="UP000551878"/>
    </source>
</evidence>
<sequence>MLVQCIVWSGVLVQEIIKIDNGKASAIGTVTLTNLFLLGCFLKK</sequence>
<protein>
    <submittedName>
        <fullName evidence="1">Uncharacterized protein</fullName>
    </submittedName>
</protein>